<gene>
    <name evidence="2" type="ORF">MKP09_03755</name>
</gene>
<name>A0ABS9SFF7_9BACT</name>
<dbReference type="SMART" id="SM00956">
    <property type="entry name" value="RQC"/>
    <property type="match status" value="1"/>
</dbReference>
<evidence type="ECO:0000313" key="2">
    <source>
        <dbReference type="EMBL" id="MCH5597090.1"/>
    </source>
</evidence>
<accession>A0ABS9SFF7</accession>
<protein>
    <recommendedName>
        <fullName evidence="1">RQC domain-containing protein</fullName>
    </recommendedName>
</protein>
<dbReference type="Gene3D" id="1.10.10.10">
    <property type="entry name" value="Winged helix-like DNA-binding domain superfamily/Winged helix DNA-binding domain"/>
    <property type="match status" value="1"/>
</dbReference>
<reference evidence="2 3" key="1">
    <citation type="submission" date="2022-02" db="EMBL/GenBank/DDBJ databases">
        <authorList>
            <person name="Min J."/>
        </authorList>
    </citation>
    <scope>NUCLEOTIDE SEQUENCE [LARGE SCALE GENOMIC DNA]</scope>
    <source>
        <strain evidence="2 3">GR10-1</strain>
    </source>
</reference>
<organism evidence="2 3">
    <name type="scientific">Niabella ginsengisoli</name>
    <dbReference type="NCBI Taxonomy" id="522298"/>
    <lineage>
        <taxon>Bacteria</taxon>
        <taxon>Pseudomonadati</taxon>
        <taxon>Bacteroidota</taxon>
        <taxon>Chitinophagia</taxon>
        <taxon>Chitinophagales</taxon>
        <taxon>Chitinophagaceae</taxon>
        <taxon>Niabella</taxon>
    </lineage>
</organism>
<dbReference type="InterPro" id="IPR036390">
    <property type="entry name" value="WH_DNA-bd_sf"/>
</dbReference>
<proteinExistence type="predicted"/>
<feature type="domain" description="RQC" evidence="1">
    <location>
        <begin position="17"/>
        <end position="122"/>
    </location>
</feature>
<evidence type="ECO:0000259" key="1">
    <source>
        <dbReference type="SMART" id="SM00956"/>
    </source>
</evidence>
<comment type="caution">
    <text evidence="2">The sequence shown here is derived from an EMBL/GenBank/DDBJ whole genome shotgun (WGS) entry which is preliminary data.</text>
</comment>
<dbReference type="Pfam" id="PF09382">
    <property type="entry name" value="RQC"/>
    <property type="match status" value="1"/>
</dbReference>
<dbReference type="InterPro" id="IPR036388">
    <property type="entry name" value="WH-like_DNA-bd_sf"/>
</dbReference>
<dbReference type="RefSeq" id="WP_240826500.1">
    <property type="nucleotide sequence ID" value="NZ_JAKWBL010000001.1"/>
</dbReference>
<keyword evidence="3" id="KW-1185">Reference proteome</keyword>
<dbReference type="Proteomes" id="UP001202248">
    <property type="component" value="Unassembled WGS sequence"/>
</dbReference>
<dbReference type="EMBL" id="JAKWBL010000001">
    <property type="protein sequence ID" value="MCH5597090.1"/>
    <property type="molecule type" value="Genomic_DNA"/>
</dbReference>
<sequence>MDKNKDLISTILSDYELTLTKIILYCISELPFPLGIRKTISVLKGTKSTFAINNKLQHLVTFSLLSSFSKTQLITIIEALILAELIKIENVSVYGNMPVLKLTEKGSNCLNGKEMLLISFLDALTDNEIQEFNESENALF</sequence>
<dbReference type="SUPFAM" id="SSF46785">
    <property type="entry name" value="Winged helix' DNA-binding domain"/>
    <property type="match status" value="1"/>
</dbReference>
<evidence type="ECO:0000313" key="3">
    <source>
        <dbReference type="Proteomes" id="UP001202248"/>
    </source>
</evidence>
<dbReference type="InterPro" id="IPR018982">
    <property type="entry name" value="RQC_domain"/>
</dbReference>